<dbReference type="GO" id="GO:0010628">
    <property type="term" value="P:positive regulation of gene expression"/>
    <property type="evidence" value="ECO:0007669"/>
    <property type="project" value="UniProtKB-ARBA"/>
</dbReference>
<proteinExistence type="predicted"/>
<feature type="region of interest" description="Disordered" evidence="6">
    <location>
        <begin position="502"/>
        <end position="535"/>
    </location>
</feature>
<dbReference type="Proteomes" id="UP000320762">
    <property type="component" value="Unassembled WGS sequence"/>
</dbReference>
<protein>
    <recommendedName>
        <fullName evidence="7">Histone deacetylase interacting domain-containing protein</fullName>
    </recommendedName>
</protein>
<feature type="compositionally biased region" description="Basic and acidic residues" evidence="6">
    <location>
        <begin position="835"/>
        <end position="844"/>
    </location>
</feature>
<dbReference type="PANTHER" id="PTHR12346:SF0">
    <property type="entry name" value="SIN3A, ISOFORM G"/>
    <property type="match status" value="1"/>
</dbReference>
<dbReference type="GO" id="GO:0000122">
    <property type="term" value="P:negative regulation of transcription by RNA polymerase II"/>
    <property type="evidence" value="ECO:0007669"/>
    <property type="project" value="TreeGrafter"/>
</dbReference>
<dbReference type="Pfam" id="PF08295">
    <property type="entry name" value="Sin3_corepress"/>
    <property type="match status" value="1"/>
</dbReference>
<dbReference type="EMBL" id="VDMD01000004">
    <property type="protein sequence ID" value="TRM66120.1"/>
    <property type="molecule type" value="Genomic_DNA"/>
</dbReference>
<comment type="caution">
    <text evidence="8">The sequence shown here is derived from an EMBL/GenBank/DDBJ whole genome shotgun (WGS) entry which is preliminary data.</text>
</comment>
<dbReference type="Gene3D" id="1.20.1160.11">
    <property type="entry name" value="Paired amphipathic helix"/>
    <property type="match status" value="3"/>
</dbReference>
<dbReference type="OrthoDB" id="10265969at2759"/>
<evidence type="ECO:0000256" key="4">
    <source>
        <dbReference type="ARBA" id="ARBA00023242"/>
    </source>
</evidence>
<dbReference type="InterPro" id="IPR003822">
    <property type="entry name" value="PAH"/>
</dbReference>
<gene>
    <name evidence="8" type="ORF">BD626DRAFT_486787</name>
</gene>
<evidence type="ECO:0000259" key="7">
    <source>
        <dbReference type="SMART" id="SM00761"/>
    </source>
</evidence>
<feature type="compositionally biased region" description="Low complexity" evidence="6">
    <location>
        <begin position="31"/>
        <end position="46"/>
    </location>
</feature>
<evidence type="ECO:0000256" key="3">
    <source>
        <dbReference type="ARBA" id="ARBA00022737"/>
    </source>
</evidence>
<dbReference type="STRING" id="97359.A0A550CMU4"/>
<organism evidence="8 9">
    <name type="scientific">Schizophyllum amplum</name>
    <dbReference type="NCBI Taxonomy" id="97359"/>
    <lineage>
        <taxon>Eukaryota</taxon>
        <taxon>Fungi</taxon>
        <taxon>Dikarya</taxon>
        <taxon>Basidiomycota</taxon>
        <taxon>Agaricomycotina</taxon>
        <taxon>Agaricomycetes</taxon>
        <taxon>Agaricomycetidae</taxon>
        <taxon>Agaricales</taxon>
        <taxon>Schizophyllaceae</taxon>
        <taxon>Schizophyllum</taxon>
    </lineage>
</organism>
<dbReference type="InterPro" id="IPR036600">
    <property type="entry name" value="PAH_sf"/>
</dbReference>
<dbReference type="Pfam" id="PF02671">
    <property type="entry name" value="PAH"/>
    <property type="match status" value="3"/>
</dbReference>
<comment type="subcellular location">
    <subcellularLocation>
        <location evidence="1 5">Nucleus</location>
    </subcellularLocation>
</comment>
<evidence type="ECO:0000256" key="5">
    <source>
        <dbReference type="PROSITE-ProRule" id="PRU00810"/>
    </source>
</evidence>
<feature type="region of interest" description="Disordered" evidence="6">
    <location>
        <begin position="835"/>
        <end position="919"/>
    </location>
</feature>
<feature type="region of interest" description="Disordered" evidence="6">
    <location>
        <begin position="321"/>
        <end position="412"/>
    </location>
</feature>
<dbReference type="SUPFAM" id="SSF47762">
    <property type="entry name" value="PAH2 domain"/>
    <property type="match status" value="3"/>
</dbReference>
<evidence type="ECO:0000313" key="9">
    <source>
        <dbReference type="Proteomes" id="UP000320762"/>
    </source>
</evidence>
<dbReference type="FunFam" id="1.20.1160.11:FF:000003">
    <property type="entry name" value="Paired amphipathic helix SIN3-like protein"/>
    <property type="match status" value="1"/>
</dbReference>
<dbReference type="AlphaFoldDB" id="A0A550CMU4"/>
<keyword evidence="3" id="KW-0677">Repeat</keyword>
<dbReference type="SMART" id="SM00761">
    <property type="entry name" value="HDAC_interact"/>
    <property type="match status" value="1"/>
</dbReference>
<dbReference type="PANTHER" id="PTHR12346">
    <property type="entry name" value="SIN3B-RELATED"/>
    <property type="match status" value="1"/>
</dbReference>
<dbReference type="Pfam" id="PF16879">
    <property type="entry name" value="Sin3a_C"/>
    <property type="match status" value="1"/>
</dbReference>
<reference evidence="8 9" key="1">
    <citation type="journal article" date="2019" name="New Phytol.">
        <title>Comparative genomics reveals unique wood-decay strategies and fruiting body development in the Schizophyllaceae.</title>
        <authorList>
            <person name="Almasi E."/>
            <person name="Sahu N."/>
            <person name="Krizsan K."/>
            <person name="Balint B."/>
            <person name="Kovacs G.M."/>
            <person name="Kiss B."/>
            <person name="Cseklye J."/>
            <person name="Drula E."/>
            <person name="Henrissat B."/>
            <person name="Nagy I."/>
            <person name="Chovatia M."/>
            <person name="Adam C."/>
            <person name="LaButti K."/>
            <person name="Lipzen A."/>
            <person name="Riley R."/>
            <person name="Grigoriev I.V."/>
            <person name="Nagy L.G."/>
        </authorList>
    </citation>
    <scope>NUCLEOTIDE SEQUENCE [LARGE SCALE GENOMIC DNA]</scope>
    <source>
        <strain evidence="8 9">NL-1724</strain>
    </source>
</reference>
<keyword evidence="9" id="KW-1185">Reference proteome</keyword>
<accession>A0A550CMU4</accession>
<dbReference type="InterPro" id="IPR013194">
    <property type="entry name" value="HDAC_interact_dom"/>
</dbReference>
<dbReference type="FunFam" id="1.20.1160.11:FF:000001">
    <property type="entry name" value="Paired amphipathic helix protein Sin3"/>
    <property type="match status" value="1"/>
</dbReference>
<feature type="compositionally biased region" description="Basic residues" evidence="6">
    <location>
        <begin position="377"/>
        <end position="386"/>
    </location>
</feature>
<sequence length="1252" mass="140691">MASEEMQAPRKPVSEYGPGFPPLPSDTVLNPIAATAAAHPIARTAPGTPNGLHPASKPPTPRPRTADTMASAPNASAAAANAMAAVAGSERTLNVTDALGYLDAVKNQFHDRPEVYNKFLDIMKDFKSQVIDTPGVIQRVSELFYGHPNLITGFNTFLPLGYRIDPSSDPRDPNLITVTTPTGTTIHSALTGRSHRIAGPPMSGLVPASYNGLQPLRHSPHATAMAAAASQQTNAAATMLGNLKDQQPEAEFNHAIQYLNKIKMRFDGDPTKYKTFLDILQAYQKQQQPPDVYIQVQMLFKDAPDLLKEFKDFLPNAMPPSQMGLIPQDGMWASPDSLSAVADKPQKKSAPLKRKKRPVEKEASPPPPPPKTVPSKANKKAKHHHKPDPVSPTYSYATVPSPPPTQNVPSTSQTAAYTMQNLQHTMIMPNPPTPTDKLMFFDRAKKALESREVYEDFLKTLTLFSKDIFGVKDLIERAKVFLGEGDLLTDFKELLGFDEHKESMEYGPPGSLRMGPPEAQNSQPTDDGQGPSYRRLPDSEIRLACSGRDEHCRSLLNDEWVSHPTWASEEAGFVAHKKNSFEEALHKSEEERHEYHVHLEALRRTIAVLDPLYARIEDMTHEERANFKLEADFGGPSKCIYQRIIKKIYGRDNGQEILVSMQESPAVAVPVVLARLKQKDEEWRRLQREYARTWKAVDSANFYRSIDHMGPAFKNNDKKNITQKHFVGEITDARKTQLRELEEASIKGKEKAVPVCSRGSIGPQLEYEFEDTAVLQDAVKLVYSYLDHSPGQYNLHERRAIEKFLRAFIPVLCGFNAHEFNAACGPFDAYEDEHEVNGHGEQHHGRSGRRSTGSHSSQVGVPPGDLRRRLLRAAQEREEELNGTSASPAESRAGSPVPKSSKTVGKDDELRSPDVWIKDPTTTNPVDNIAYGADVDRPFFANTTFYMLLRLLQELYARLLTSKQTSHRHAAEKFKSLLANPVAEQLGLDEPNGPPALLAQTREALAERGISDERDMMYMYLLDAAEKSFSSDKRMSDKDSLDNATFEEHMRWFFGFKAYQLFTLDKLIAALIKQVQTVVQDHRCQELWSLLQSVQSSERISIQDTIRYRREAELHVSQDEHLYRVRWVRGTQRLQVQLMGADDASVDGNGGTSRWREYVNSYVLRHRSEYAPRESESSPRVFVRRTLHEEEGGRVHTDSDLAIRVTLPSYKLLYITGTEDVVVRRRKEGEVGPLWARAAARQEERRRCRLLI</sequence>
<keyword evidence="2" id="KW-0678">Repressor</keyword>
<evidence type="ECO:0000256" key="6">
    <source>
        <dbReference type="SAM" id="MobiDB-lite"/>
    </source>
</evidence>
<name>A0A550CMU4_9AGAR</name>
<evidence type="ECO:0000256" key="1">
    <source>
        <dbReference type="ARBA" id="ARBA00004123"/>
    </source>
</evidence>
<dbReference type="InterPro" id="IPR031693">
    <property type="entry name" value="Sin3_C"/>
</dbReference>
<feature type="domain" description="Histone deacetylase interacting" evidence="7">
    <location>
        <begin position="525"/>
        <end position="626"/>
    </location>
</feature>
<dbReference type="GO" id="GO:0033698">
    <property type="term" value="C:Rpd3L complex"/>
    <property type="evidence" value="ECO:0007669"/>
    <property type="project" value="UniProtKB-ARBA"/>
</dbReference>
<keyword evidence="4 5" id="KW-0539">Nucleus</keyword>
<feature type="region of interest" description="Disordered" evidence="6">
    <location>
        <begin position="1"/>
        <end position="69"/>
    </location>
</feature>
<dbReference type="InterPro" id="IPR039774">
    <property type="entry name" value="Sin3-like"/>
</dbReference>
<dbReference type="GO" id="GO:0003714">
    <property type="term" value="F:transcription corepressor activity"/>
    <property type="evidence" value="ECO:0007669"/>
    <property type="project" value="InterPro"/>
</dbReference>
<evidence type="ECO:0000313" key="8">
    <source>
        <dbReference type="EMBL" id="TRM66120.1"/>
    </source>
</evidence>
<evidence type="ECO:0000256" key="2">
    <source>
        <dbReference type="ARBA" id="ARBA00022491"/>
    </source>
</evidence>
<dbReference type="PROSITE" id="PS51477">
    <property type="entry name" value="PAH"/>
    <property type="match status" value="2"/>
</dbReference>